<keyword evidence="2" id="KW-0812">Transmembrane</keyword>
<dbReference type="OMA" id="RYAFVHW"/>
<reference evidence="3 4" key="1">
    <citation type="journal article" date="2012" name="PLoS Pathog.">
        <title>Diverse lifestyles and strategies of plant pathogenesis encoded in the genomes of eighteen Dothideomycetes fungi.</title>
        <authorList>
            <person name="Ohm R.A."/>
            <person name="Feau N."/>
            <person name="Henrissat B."/>
            <person name="Schoch C.L."/>
            <person name="Horwitz B.A."/>
            <person name="Barry K.W."/>
            <person name="Condon B.J."/>
            <person name="Copeland A.C."/>
            <person name="Dhillon B."/>
            <person name="Glaser F."/>
            <person name="Hesse C.N."/>
            <person name="Kosti I."/>
            <person name="LaButti K."/>
            <person name="Lindquist E.A."/>
            <person name="Lucas S."/>
            <person name="Salamov A.A."/>
            <person name="Bradshaw R.E."/>
            <person name="Ciuffetti L."/>
            <person name="Hamelin R.C."/>
            <person name="Kema G.H.J."/>
            <person name="Lawrence C."/>
            <person name="Scott J.A."/>
            <person name="Spatafora J.W."/>
            <person name="Turgeon B.G."/>
            <person name="de Wit P.J.G.M."/>
            <person name="Zhong S."/>
            <person name="Goodwin S.B."/>
            <person name="Grigoriev I.V."/>
        </authorList>
    </citation>
    <scope>NUCLEOTIDE SEQUENCE [LARGE SCALE GENOMIC DNA]</scope>
    <source>
        <strain evidence="3 4">SO2202</strain>
    </source>
</reference>
<feature type="transmembrane region" description="Helical" evidence="2">
    <location>
        <begin position="568"/>
        <end position="589"/>
    </location>
</feature>
<feature type="region of interest" description="Disordered" evidence="1">
    <location>
        <begin position="149"/>
        <end position="176"/>
    </location>
</feature>
<protein>
    <submittedName>
        <fullName evidence="3">Uncharacterized protein</fullName>
    </submittedName>
</protein>
<feature type="region of interest" description="Disordered" evidence="1">
    <location>
        <begin position="325"/>
        <end position="351"/>
    </location>
</feature>
<dbReference type="STRING" id="692275.M3BY96"/>
<evidence type="ECO:0000313" key="4">
    <source>
        <dbReference type="Proteomes" id="UP000016931"/>
    </source>
</evidence>
<evidence type="ECO:0000256" key="2">
    <source>
        <dbReference type="SAM" id="Phobius"/>
    </source>
</evidence>
<dbReference type="HOGENOM" id="CLU_032994_0_0_1"/>
<keyword evidence="4" id="KW-1185">Reference proteome</keyword>
<gene>
    <name evidence="3" type="ORF">SEPMUDRAFT_156580</name>
</gene>
<feature type="region of interest" description="Disordered" evidence="1">
    <location>
        <begin position="251"/>
        <end position="307"/>
    </location>
</feature>
<feature type="compositionally biased region" description="Basic and acidic residues" evidence="1">
    <location>
        <begin position="521"/>
        <end position="537"/>
    </location>
</feature>
<dbReference type="OrthoDB" id="6021743at2759"/>
<accession>M3BY96</accession>
<keyword evidence="2" id="KW-1133">Transmembrane helix</keyword>
<dbReference type="AlphaFoldDB" id="M3BY96"/>
<dbReference type="RefSeq" id="XP_016761162.1">
    <property type="nucleotide sequence ID" value="XM_016907683.1"/>
</dbReference>
<dbReference type="EMBL" id="KB456264">
    <property type="protein sequence ID" value="EMF13041.1"/>
    <property type="molecule type" value="Genomic_DNA"/>
</dbReference>
<dbReference type="Proteomes" id="UP000016931">
    <property type="component" value="Unassembled WGS sequence"/>
</dbReference>
<name>M3BY96_SPHMS</name>
<feature type="transmembrane region" description="Helical" evidence="2">
    <location>
        <begin position="630"/>
        <end position="654"/>
    </location>
</feature>
<evidence type="ECO:0000256" key="1">
    <source>
        <dbReference type="SAM" id="MobiDB-lite"/>
    </source>
</evidence>
<dbReference type="eggNOG" id="ENOG502S8BZ">
    <property type="taxonomic scope" value="Eukaryota"/>
</dbReference>
<evidence type="ECO:0000313" key="3">
    <source>
        <dbReference type="EMBL" id="EMF13041.1"/>
    </source>
</evidence>
<keyword evidence="2" id="KW-0472">Membrane</keyword>
<proteinExistence type="predicted"/>
<feature type="region of interest" description="Disordered" evidence="1">
    <location>
        <begin position="77"/>
        <end position="126"/>
    </location>
</feature>
<feature type="compositionally biased region" description="Polar residues" evidence="1">
    <location>
        <begin position="20"/>
        <end position="30"/>
    </location>
</feature>
<sequence length="655" mass="71827">MSLEDAMDVDEKANHGIHLASNSVRYSNSPRRGVTIEQPQSPTKSVHPEHSGMVGHMESIDSQADLGKRTIDLFDYDSDGEEGLPRALTMDTFDTRPRSRSTSPAKRKEMPPSGQSFASKCEPKRVSMKALEPDSEGYERMDSNLDQYIDHGSASHDESYTGSVDEFPEDSRLPKPSVRLSATNRFRTSGLGWTPSGPSPAHQKMYESARGSSMYSEKIDQRLGVHQMAYEMLIQGMMSDQELMDNKRATFKDGRPAMLPPTLPTDDPRSPRDQLPANPSPERTNSHRSVQSRKKAHFIPSPIDVGGPNHYSLPADIVRTPYPYSPESIQPNRKDFHRSPPPIPESPAVPPSTDLLLTLSIRRSNPNSPSRVTTLTIPHSNDYSTLRTNEKGQSVGHTLSHHYDDQELFRHLHLSYKHLSGPFIRLFSARSLTRIAINGPATRAADAGYGWLLSPRSPRLLASRGLTDSFSEEKILHLYRHPREGKNRFAFVHWARRLAAASSSSSAPSSPAAADTLLPHKPADHPEQDGDTRGMGDVSRKFPLDSLIVRGEQPEGLEFVVSWSARRISIALLLVILLAILANLLWVFLGKQTTPGGGSGGGWPDVFGGPATATATAGFKGAGDRVGTGVLVGVLVLLIGLTTFGGWLGISWLVL</sequence>
<feature type="compositionally biased region" description="Low complexity" evidence="1">
    <location>
        <begin position="504"/>
        <end position="514"/>
    </location>
</feature>
<feature type="region of interest" description="Disordered" evidence="1">
    <location>
        <begin position="504"/>
        <end position="537"/>
    </location>
</feature>
<organism evidence="3 4">
    <name type="scientific">Sphaerulina musiva (strain SO2202)</name>
    <name type="common">Poplar stem canker fungus</name>
    <name type="synonym">Septoria musiva</name>
    <dbReference type="NCBI Taxonomy" id="692275"/>
    <lineage>
        <taxon>Eukaryota</taxon>
        <taxon>Fungi</taxon>
        <taxon>Dikarya</taxon>
        <taxon>Ascomycota</taxon>
        <taxon>Pezizomycotina</taxon>
        <taxon>Dothideomycetes</taxon>
        <taxon>Dothideomycetidae</taxon>
        <taxon>Mycosphaerellales</taxon>
        <taxon>Mycosphaerellaceae</taxon>
        <taxon>Sphaerulina</taxon>
    </lineage>
</organism>
<feature type="compositionally biased region" description="Pro residues" evidence="1">
    <location>
        <begin position="339"/>
        <end position="350"/>
    </location>
</feature>
<dbReference type="GeneID" id="27904820"/>
<feature type="region of interest" description="Disordered" evidence="1">
    <location>
        <begin position="20"/>
        <end position="51"/>
    </location>
</feature>